<reference evidence="2 3" key="1">
    <citation type="submission" date="2019-04" db="EMBL/GenBank/DDBJ databases">
        <title>Fungal friends and foes A comparative genomics study of 23 Aspergillus species from section Flavi.</title>
        <authorList>
            <consortium name="DOE Joint Genome Institute"/>
            <person name="Kjaerbolling I."/>
            <person name="Vesth T.C."/>
            <person name="Frisvad J.C."/>
            <person name="Nybo J.L."/>
            <person name="Theobald S."/>
            <person name="Kildgaard S."/>
            <person name="Petersen T.I."/>
            <person name="Kuo A."/>
            <person name="Sato A."/>
            <person name="Lyhne E.K."/>
            <person name="Kogle M.E."/>
            <person name="Wiebenga A."/>
            <person name="Kun R.S."/>
            <person name="Lubbers R.J."/>
            <person name="Makela M.R."/>
            <person name="Barry K."/>
            <person name="Chovatia M."/>
            <person name="Clum A."/>
            <person name="Daum C."/>
            <person name="Haridas S."/>
            <person name="He G."/>
            <person name="LaButti K."/>
            <person name="Lipzen A."/>
            <person name="Mondo S."/>
            <person name="Pangilinan J."/>
            <person name="Riley R."/>
            <person name="Salamov A."/>
            <person name="Simmons B.A."/>
            <person name="Magnuson J.K."/>
            <person name="Henrissat B."/>
            <person name="Mortensen U.H."/>
            <person name="Larsen T.O."/>
            <person name="De vries R.P."/>
            <person name="Grigoriev I.V."/>
            <person name="Machida M."/>
            <person name="Baker S.E."/>
            <person name="Andersen M.R."/>
        </authorList>
    </citation>
    <scope>NUCLEOTIDE SEQUENCE [LARGE SCALE GENOMIC DNA]</scope>
    <source>
        <strain evidence="2 3">CBS 117618</strain>
    </source>
</reference>
<dbReference type="AlphaFoldDB" id="A0A5N6E5U1"/>
<dbReference type="CDD" id="cd12108">
    <property type="entry name" value="Hr-like"/>
    <property type="match status" value="1"/>
</dbReference>
<dbReference type="VEuPathDB" id="FungiDB:BDV34DRAFT_219034"/>
<keyword evidence="3" id="KW-1185">Reference proteome</keyword>
<dbReference type="InterPro" id="IPR053206">
    <property type="entry name" value="Dimeric_xanthone_biosynth"/>
</dbReference>
<dbReference type="InterPro" id="IPR012312">
    <property type="entry name" value="Hemerythrin-like"/>
</dbReference>
<dbReference type="Pfam" id="PF01814">
    <property type="entry name" value="Hemerythrin"/>
    <property type="match status" value="1"/>
</dbReference>
<sequence>MLRCINVPIQASYFLKSARCMPISSSFVPRSRPHRYCLLDRLFTKAVPSAMNEQQTLPPLSAQDFKVYNRGAEKMDYFHGFLRRSWNLLWDATTSGRRPASMTMKQFITEGLSFAEHLEIHHGIEETHIFPYLAKKMPEFRTGRGRQAAELLRQHQEIHNGLEGFRDYLERCLHGEEELRLDVLRGKMDGWREVLWTHLDQEVKTLGAENMRRYWTKEEMARIPM</sequence>
<proteinExistence type="predicted"/>
<accession>A0A5N6E5U1</accession>
<dbReference type="Gene3D" id="1.20.120.520">
    <property type="entry name" value="nmb1532 protein domain like"/>
    <property type="match status" value="1"/>
</dbReference>
<dbReference type="PANTHER" id="PTHR38048">
    <property type="entry name" value="EXPRESSED PROTEIN"/>
    <property type="match status" value="1"/>
</dbReference>
<dbReference type="OMA" id="AEHMDYF"/>
<evidence type="ECO:0000313" key="2">
    <source>
        <dbReference type="EMBL" id="KAB8211820.1"/>
    </source>
</evidence>
<feature type="domain" description="Hemerythrin-like" evidence="1">
    <location>
        <begin position="72"/>
        <end position="205"/>
    </location>
</feature>
<evidence type="ECO:0000259" key="1">
    <source>
        <dbReference type="Pfam" id="PF01814"/>
    </source>
</evidence>
<dbReference type="PANTHER" id="PTHR38048:SF1">
    <property type="entry name" value="HEMERYTHRIN-LIKE DOMAIN-CONTAINING PROTEIN"/>
    <property type="match status" value="1"/>
</dbReference>
<organism evidence="2 3">
    <name type="scientific">Aspergillus parasiticus</name>
    <dbReference type="NCBI Taxonomy" id="5067"/>
    <lineage>
        <taxon>Eukaryota</taxon>
        <taxon>Fungi</taxon>
        <taxon>Dikarya</taxon>
        <taxon>Ascomycota</taxon>
        <taxon>Pezizomycotina</taxon>
        <taxon>Eurotiomycetes</taxon>
        <taxon>Eurotiomycetidae</taxon>
        <taxon>Eurotiales</taxon>
        <taxon>Aspergillaceae</taxon>
        <taxon>Aspergillus</taxon>
        <taxon>Aspergillus subgen. Circumdati</taxon>
    </lineage>
</organism>
<evidence type="ECO:0000313" key="3">
    <source>
        <dbReference type="Proteomes" id="UP000326532"/>
    </source>
</evidence>
<name>A0A5N6E5U1_ASPPA</name>
<gene>
    <name evidence="2" type="ORF">BDV34DRAFT_219034</name>
</gene>
<dbReference type="EMBL" id="ML734937">
    <property type="protein sequence ID" value="KAB8211820.1"/>
    <property type="molecule type" value="Genomic_DNA"/>
</dbReference>
<protein>
    <recommendedName>
        <fullName evidence="1">Hemerythrin-like domain-containing protein</fullName>
    </recommendedName>
</protein>
<dbReference type="Proteomes" id="UP000326532">
    <property type="component" value="Unassembled WGS sequence"/>
</dbReference>